<feature type="region of interest" description="Disordered" evidence="1">
    <location>
        <begin position="69"/>
        <end position="96"/>
    </location>
</feature>
<organism evidence="2 3">
    <name type="scientific">Halteria grandinella</name>
    <dbReference type="NCBI Taxonomy" id="5974"/>
    <lineage>
        <taxon>Eukaryota</taxon>
        <taxon>Sar</taxon>
        <taxon>Alveolata</taxon>
        <taxon>Ciliophora</taxon>
        <taxon>Intramacronucleata</taxon>
        <taxon>Spirotrichea</taxon>
        <taxon>Stichotrichia</taxon>
        <taxon>Sporadotrichida</taxon>
        <taxon>Halteriidae</taxon>
        <taxon>Halteria</taxon>
    </lineage>
</organism>
<dbReference type="AlphaFoldDB" id="A0A8J8NXC7"/>
<proteinExistence type="predicted"/>
<dbReference type="OrthoDB" id="313041at2759"/>
<evidence type="ECO:0000313" key="2">
    <source>
        <dbReference type="EMBL" id="TNV81941.1"/>
    </source>
</evidence>
<dbReference type="Proteomes" id="UP000785679">
    <property type="component" value="Unassembled WGS sequence"/>
</dbReference>
<reference evidence="2" key="1">
    <citation type="submission" date="2019-06" db="EMBL/GenBank/DDBJ databases">
        <authorList>
            <person name="Zheng W."/>
        </authorList>
    </citation>
    <scope>NUCLEOTIDE SEQUENCE</scope>
    <source>
        <strain evidence="2">QDHG01</strain>
    </source>
</reference>
<protein>
    <submittedName>
        <fullName evidence="2">Uncharacterized protein</fullName>
    </submittedName>
</protein>
<keyword evidence="3" id="KW-1185">Reference proteome</keyword>
<evidence type="ECO:0000256" key="1">
    <source>
        <dbReference type="SAM" id="MobiDB-lite"/>
    </source>
</evidence>
<gene>
    <name evidence="2" type="ORF">FGO68_gene862</name>
</gene>
<evidence type="ECO:0000313" key="3">
    <source>
        <dbReference type="Proteomes" id="UP000785679"/>
    </source>
</evidence>
<sequence length="694" mass="79906">MQAIIKHRKALLRTINQQSGVVSHNARFLSYYYNTQQQKNQGSQNYWSYFAAAMGGAYLFKGQLAQAEVSAEKPEEQPAESQLEEKPAQPQAEAEEDLMGETSILKELKADKIKEVFQNSESKFIYFYSKSQLSPEEFQRVEEFAQKISRGMRCVPYKINLDENFDALADFLKQRNPKAAETTVEQIQSHKFLLANQYDDIWYWSLDLLEYFYGELLEQIFNFFQGPMPLNAGEQLLLNQSGDNDFHVIAYTPNENRVEVMKKLKNFRKFNTKNTDRFFHVKYWFVGDKELAEQLKIDTSESAIGDIYLVRPASNFNLNKLNARIKDYDYSSQKLLTSDDIDKDPQGMKSYAKILEQAFNSPIIVRDYMQFAMLTQKFKTNVFVVYCDPDNDPHLYTSILKSLVRARHLSPLSLTPSEEGDLKHNSDVLFVLSSIKTLMPVLKLHENGAQGVLVKPDEQHVDLLATTLASLERIEGMPREEFISRAKNAEEEFAVMPTDDDKEQNKKDTQKMIYNPSRFKMSKMYHTGDVEVLSDPERVNEFVKAAVNEQVSLYWETAKAPKVKYSQKVVGEDFEKKVLDAKRDTVVLIKHDDDAKNRNLVSQFEDLSRQNNASDLVFARYSGLNESSGYKSPSKLPALVYFRAPRDASGKPTGEEKEIFIFDNVNDLLLKGLKEHEVQERISKFVSKCREGTK</sequence>
<comment type="caution">
    <text evidence="2">The sequence shown here is derived from an EMBL/GenBank/DDBJ whole genome shotgun (WGS) entry which is preliminary data.</text>
</comment>
<dbReference type="EMBL" id="RRYP01005544">
    <property type="protein sequence ID" value="TNV81941.1"/>
    <property type="molecule type" value="Genomic_DNA"/>
</dbReference>
<name>A0A8J8NXC7_HALGN</name>
<accession>A0A8J8NXC7</accession>